<name>A0ABX7YQ51_9STRE</name>
<organism evidence="1 2">
    <name type="scientific">Streptococcus oriscaviae</name>
    <dbReference type="NCBI Taxonomy" id="2781599"/>
    <lineage>
        <taxon>Bacteria</taxon>
        <taxon>Bacillati</taxon>
        <taxon>Bacillota</taxon>
        <taxon>Bacilli</taxon>
        <taxon>Lactobacillales</taxon>
        <taxon>Streptococcaceae</taxon>
        <taxon>Streptococcus</taxon>
    </lineage>
</organism>
<reference evidence="1 2" key="1">
    <citation type="submission" date="2021-04" db="EMBL/GenBank/DDBJ databases">
        <title>Complete genome sequence of a novel Streptococcus species.</title>
        <authorList>
            <person name="Teng J.L.L."/>
        </authorList>
    </citation>
    <scope>NUCLEOTIDE SEQUENCE [LARGE SCALE GENOMIC DNA]</scope>
    <source>
        <strain evidence="1 2">HKU75</strain>
    </source>
</reference>
<keyword evidence="2" id="KW-1185">Reference proteome</keyword>
<dbReference type="CDD" id="cd21059">
    <property type="entry name" value="LciA-like"/>
    <property type="match status" value="1"/>
</dbReference>
<dbReference type="InterPro" id="IPR015046">
    <property type="entry name" value="LciA_Immunity-like"/>
</dbReference>
<sequence>MIDDIINLILVPTLTSEEREILVEYKDKLLLEPQKEANHMAGLAEELRQLAVRNLAQERTLSPEVGAFYQQIATVGQFDRNLASGLLSVGVHFNTAP</sequence>
<gene>
    <name evidence="1" type="ORF">INT76_07550</name>
</gene>
<dbReference type="Proteomes" id="UP000677616">
    <property type="component" value="Chromosome"/>
</dbReference>
<evidence type="ECO:0000313" key="2">
    <source>
        <dbReference type="Proteomes" id="UP000677616"/>
    </source>
</evidence>
<evidence type="ECO:0000313" key="1">
    <source>
        <dbReference type="EMBL" id="QUE55399.1"/>
    </source>
</evidence>
<protein>
    <submittedName>
        <fullName evidence="1">Bacteriocin immunity protein</fullName>
    </submittedName>
</protein>
<dbReference type="Pfam" id="PF08951">
    <property type="entry name" value="EntA_Immun"/>
    <property type="match status" value="1"/>
</dbReference>
<accession>A0ABX7YQ51</accession>
<proteinExistence type="predicted"/>
<dbReference type="EMBL" id="CP073084">
    <property type="protein sequence ID" value="QUE55399.1"/>
    <property type="molecule type" value="Genomic_DNA"/>
</dbReference>